<keyword evidence="2" id="KW-1185">Reference proteome</keyword>
<dbReference type="CDD" id="cd02440">
    <property type="entry name" value="AdoMet_MTases"/>
    <property type="match status" value="1"/>
</dbReference>
<organism evidence="1 2">
    <name type="scientific">Microlunatus soli</name>
    <dbReference type="NCBI Taxonomy" id="630515"/>
    <lineage>
        <taxon>Bacteria</taxon>
        <taxon>Bacillati</taxon>
        <taxon>Actinomycetota</taxon>
        <taxon>Actinomycetes</taxon>
        <taxon>Propionibacteriales</taxon>
        <taxon>Propionibacteriaceae</taxon>
        <taxon>Microlunatus</taxon>
    </lineage>
</organism>
<dbReference type="RefSeq" id="WP_091526894.1">
    <property type="nucleotide sequence ID" value="NZ_LT629772.1"/>
</dbReference>
<dbReference type="Proteomes" id="UP000199103">
    <property type="component" value="Chromosome I"/>
</dbReference>
<dbReference type="GO" id="GO:0032259">
    <property type="term" value="P:methylation"/>
    <property type="evidence" value="ECO:0007669"/>
    <property type="project" value="UniProtKB-KW"/>
</dbReference>
<dbReference type="STRING" id="630515.SAMN04489812_3652"/>
<dbReference type="SUPFAM" id="SSF53335">
    <property type="entry name" value="S-adenosyl-L-methionine-dependent methyltransferases"/>
    <property type="match status" value="1"/>
</dbReference>
<protein>
    <submittedName>
        <fullName evidence="1">Methyltransferase domain-containing protein</fullName>
    </submittedName>
</protein>
<dbReference type="PIRSF" id="PIRSF011491">
    <property type="entry name" value="Mtase_YbcY_prd"/>
    <property type="match status" value="1"/>
</dbReference>
<dbReference type="EMBL" id="LT629772">
    <property type="protein sequence ID" value="SDS96411.1"/>
    <property type="molecule type" value="Genomic_DNA"/>
</dbReference>
<dbReference type="Gene3D" id="3.40.50.150">
    <property type="entry name" value="Vaccinia Virus protein VP39"/>
    <property type="match status" value="1"/>
</dbReference>
<proteinExistence type="predicted"/>
<gene>
    <name evidence="1" type="ORF">SAMN04489812_3652</name>
</gene>
<sequence>MDRRDEEVRRGAAIYSRAVLAIYDLWVVRFSNTLVWRCPRRVISELYDGSIGRRHLDVGPGTGWYLAHAELPADGTVTLMDLNPNSLEHASARLAPPEPRHLIADVLQELPESAGPFDSIGANYLLHCLPGPWSDKGAAVEHLAARLTPDGVLFGSTILGRGVDHNLLGRRLMDLYNDRGIFHNTDDNVAGLRAVLDQHFAEVMIDIVGTVAVFRARRPR</sequence>
<dbReference type="AlphaFoldDB" id="A0A1H1WIH8"/>
<dbReference type="GO" id="GO:0008168">
    <property type="term" value="F:methyltransferase activity"/>
    <property type="evidence" value="ECO:0007669"/>
    <property type="project" value="UniProtKB-KW"/>
</dbReference>
<accession>A0A1H1WIH8</accession>
<keyword evidence="1" id="KW-0489">Methyltransferase</keyword>
<evidence type="ECO:0000313" key="2">
    <source>
        <dbReference type="Proteomes" id="UP000199103"/>
    </source>
</evidence>
<reference evidence="1 2" key="1">
    <citation type="submission" date="2016-10" db="EMBL/GenBank/DDBJ databases">
        <authorList>
            <person name="de Groot N.N."/>
        </authorList>
    </citation>
    <scope>NUCLEOTIDE SEQUENCE [LARGE SCALE GENOMIC DNA]</scope>
    <source>
        <strain evidence="1 2">DSM 21800</strain>
    </source>
</reference>
<dbReference type="InterPro" id="IPR029063">
    <property type="entry name" value="SAM-dependent_MTases_sf"/>
</dbReference>
<name>A0A1H1WIH8_9ACTN</name>
<dbReference type="Pfam" id="PF13489">
    <property type="entry name" value="Methyltransf_23"/>
    <property type="match status" value="1"/>
</dbReference>
<evidence type="ECO:0000313" key="1">
    <source>
        <dbReference type="EMBL" id="SDS96411.1"/>
    </source>
</evidence>
<keyword evidence="1" id="KW-0808">Transferase</keyword>
<dbReference type="OrthoDB" id="507855at2"/>
<dbReference type="InterPro" id="IPR016584">
    <property type="entry name" value="MeTrfase_VrtF"/>
</dbReference>